<feature type="non-terminal residue" evidence="3">
    <location>
        <position position="234"/>
    </location>
</feature>
<keyword evidence="1" id="KW-0472">Membrane</keyword>
<gene>
    <name evidence="3" type="ORF">FOZ62_007756</name>
</gene>
<dbReference type="EMBL" id="JABANM010003353">
    <property type="protein sequence ID" value="KAF4751012.1"/>
    <property type="molecule type" value="Genomic_DNA"/>
</dbReference>
<feature type="transmembrane region" description="Helical" evidence="1">
    <location>
        <begin position="75"/>
        <end position="94"/>
    </location>
</feature>
<evidence type="ECO:0000256" key="1">
    <source>
        <dbReference type="SAM" id="Phobius"/>
    </source>
</evidence>
<sequence>MFLLWLIIPAWPARQAPEDMILGPVSWREMMTSIVEMTLLASVLGVVILRSSLLPETWKKPHEKSGKYYRISAELVFMIFHNCFVLLLCLVSYHSATHEWRDWLALQAFYLEIGYEIFDTIYTYKRLSPYMFAHHACSTVAIASSAFTKSDIRLLLHLAVCMDVSGAWLAGCKLMCRHWEVDSARSARKRALYNRWMLAVYLPCRVLLPFYDVVLIVMPLCYLESPLGTWSLPP</sequence>
<keyword evidence="2" id="KW-0732">Signal</keyword>
<dbReference type="AlphaFoldDB" id="A0A7J6U227"/>
<feature type="signal peptide" evidence="2">
    <location>
        <begin position="1"/>
        <end position="15"/>
    </location>
</feature>
<dbReference type="Proteomes" id="UP000574390">
    <property type="component" value="Unassembled WGS sequence"/>
</dbReference>
<keyword evidence="1" id="KW-1133">Transmembrane helix</keyword>
<feature type="transmembrane region" description="Helical" evidence="1">
    <location>
        <begin position="31"/>
        <end position="54"/>
    </location>
</feature>
<evidence type="ECO:0008006" key="5">
    <source>
        <dbReference type="Google" id="ProtNLM"/>
    </source>
</evidence>
<accession>A0A7J6U227</accession>
<reference evidence="3 4" key="1">
    <citation type="submission" date="2020-04" db="EMBL/GenBank/DDBJ databases">
        <title>Perkinsus olseni comparative genomics.</title>
        <authorList>
            <person name="Bogema D.R."/>
        </authorList>
    </citation>
    <scope>NUCLEOTIDE SEQUENCE [LARGE SCALE GENOMIC DNA]</scope>
    <source>
        <strain evidence="3">ATCC PRA-205</strain>
    </source>
</reference>
<feature type="transmembrane region" description="Helical" evidence="1">
    <location>
        <begin position="154"/>
        <end position="176"/>
    </location>
</feature>
<proteinExistence type="predicted"/>
<feature type="transmembrane region" description="Helical" evidence="1">
    <location>
        <begin position="196"/>
        <end position="220"/>
    </location>
</feature>
<comment type="caution">
    <text evidence="3">The sequence shown here is derived from an EMBL/GenBank/DDBJ whole genome shotgun (WGS) entry which is preliminary data.</text>
</comment>
<feature type="chain" id="PRO_5029640213" description="TLC domain-containing protein" evidence="2">
    <location>
        <begin position="16"/>
        <end position="234"/>
    </location>
</feature>
<keyword evidence="1" id="KW-0812">Transmembrane</keyword>
<protein>
    <recommendedName>
        <fullName evidence="5">TLC domain-containing protein</fullName>
    </recommendedName>
</protein>
<name>A0A7J6U227_PEROL</name>
<evidence type="ECO:0000256" key="2">
    <source>
        <dbReference type="SAM" id="SignalP"/>
    </source>
</evidence>
<organism evidence="3 4">
    <name type="scientific">Perkinsus olseni</name>
    <name type="common">Perkinsus atlanticus</name>
    <dbReference type="NCBI Taxonomy" id="32597"/>
    <lineage>
        <taxon>Eukaryota</taxon>
        <taxon>Sar</taxon>
        <taxon>Alveolata</taxon>
        <taxon>Perkinsozoa</taxon>
        <taxon>Perkinsea</taxon>
        <taxon>Perkinsida</taxon>
        <taxon>Perkinsidae</taxon>
        <taxon>Perkinsus</taxon>
    </lineage>
</organism>
<evidence type="ECO:0000313" key="3">
    <source>
        <dbReference type="EMBL" id="KAF4751012.1"/>
    </source>
</evidence>
<evidence type="ECO:0000313" key="4">
    <source>
        <dbReference type="Proteomes" id="UP000574390"/>
    </source>
</evidence>